<dbReference type="HOGENOM" id="CLU_000288_177_2_1"/>
<dbReference type="GO" id="GO:0005634">
    <property type="term" value="C:nucleus"/>
    <property type="evidence" value="ECO:0000318"/>
    <property type="project" value="GO_Central"/>
</dbReference>
<gene>
    <name evidence="2" type="ORF">GSPATT00005531001</name>
</gene>
<feature type="domain" description="Protein kinase" evidence="1">
    <location>
        <begin position="104"/>
        <end position="361"/>
    </location>
</feature>
<protein>
    <recommendedName>
        <fullName evidence="1">Protein kinase domain-containing protein</fullName>
    </recommendedName>
</protein>
<name>A0BUR8_PARTE</name>
<evidence type="ECO:0000313" key="2">
    <source>
        <dbReference type="EMBL" id="CAK62285.1"/>
    </source>
</evidence>
<dbReference type="PROSITE" id="PS00108">
    <property type="entry name" value="PROTEIN_KINASE_ST"/>
    <property type="match status" value="1"/>
</dbReference>
<dbReference type="GeneID" id="5015467"/>
<dbReference type="Proteomes" id="UP000000600">
    <property type="component" value="Unassembled WGS sequence"/>
</dbReference>
<dbReference type="Pfam" id="PF00069">
    <property type="entry name" value="Pkinase"/>
    <property type="match status" value="1"/>
</dbReference>
<dbReference type="SMART" id="SM00220">
    <property type="entry name" value="S_TKc"/>
    <property type="match status" value="1"/>
</dbReference>
<accession>A0BUR8</accession>
<organism evidence="2 3">
    <name type="scientific">Paramecium tetraurelia</name>
    <dbReference type="NCBI Taxonomy" id="5888"/>
    <lineage>
        <taxon>Eukaryota</taxon>
        <taxon>Sar</taxon>
        <taxon>Alveolata</taxon>
        <taxon>Ciliophora</taxon>
        <taxon>Intramacronucleata</taxon>
        <taxon>Oligohymenophorea</taxon>
        <taxon>Peniculida</taxon>
        <taxon>Parameciidae</taxon>
        <taxon>Paramecium</taxon>
    </lineage>
</organism>
<sequence length="394" mass="45763">MHCTRKHLLFDKSYFISFNQDSMNIGEVKSHLLTQSTQHTKYSIPLTLQTEIDWKVSSENLLLEAFSIIWKNEQRYFYADPNVLLRVKNYLGGRVSFKRIDIFYKQIGKIENRSSTSIYTIQGFDDDKVYACKEVKKSKQHSNKLFQNEVETLKQLNHQNIVKLVEVFESENSYLIVLELLKGGSLSQCLKYCRLTLNEVEIILKQILETLCYLHEKGFVHRDLKPDNILFRELGQFSNLKLIDFGISCKIPDLEKDSEMSFGTPGYIAPEILNNTNKKRLSQKIDIFSCGAILYYMLTGSRLISGVSAQEIYQNNKKYTLNNQILQKVKAENYRELLSKMINEDPDQRIDARQALNYFQLMTVQTKGSLSTSLHCAQDPIQKLPNFRKLITKS</sequence>
<dbReference type="InterPro" id="IPR000719">
    <property type="entry name" value="Prot_kinase_dom"/>
</dbReference>
<evidence type="ECO:0000259" key="1">
    <source>
        <dbReference type="PROSITE" id="PS50011"/>
    </source>
</evidence>
<dbReference type="GO" id="GO:0004674">
    <property type="term" value="F:protein serine/threonine kinase activity"/>
    <property type="evidence" value="ECO:0000318"/>
    <property type="project" value="GO_Central"/>
</dbReference>
<dbReference type="SUPFAM" id="SSF56112">
    <property type="entry name" value="Protein kinase-like (PK-like)"/>
    <property type="match status" value="1"/>
</dbReference>
<dbReference type="Gene3D" id="1.10.510.10">
    <property type="entry name" value="Transferase(Phosphotransferase) domain 1"/>
    <property type="match status" value="1"/>
</dbReference>
<dbReference type="OrthoDB" id="4062651at2759"/>
<dbReference type="PANTHER" id="PTHR44167:SF18">
    <property type="entry name" value="PROTEIN KINASE DOMAIN-CONTAINING PROTEIN"/>
    <property type="match status" value="1"/>
</dbReference>
<keyword evidence="3" id="KW-1185">Reference proteome</keyword>
<dbReference type="PROSITE" id="PS50011">
    <property type="entry name" value="PROTEIN_KINASE_DOM"/>
    <property type="match status" value="1"/>
</dbReference>
<dbReference type="GO" id="GO:0044773">
    <property type="term" value="P:mitotic DNA damage checkpoint signaling"/>
    <property type="evidence" value="ECO:0000318"/>
    <property type="project" value="GO_Central"/>
</dbReference>
<dbReference type="GO" id="GO:0005524">
    <property type="term" value="F:ATP binding"/>
    <property type="evidence" value="ECO:0007669"/>
    <property type="project" value="InterPro"/>
</dbReference>
<reference evidence="2 3" key="1">
    <citation type="journal article" date="2006" name="Nature">
        <title>Global trends of whole-genome duplications revealed by the ciliate Paramecium tetraurelia.</title>
        <authorList>
            <consortium name="Genoscope"/>
            <person name="Aury J.-M."/>
            <person name="Jaillon O."/>
            <person name="Duret L."/>
            <person name="Noel B."/>
            <person name="Jubin C."/>
            <person name="Porcel B.M."/>
            <person name="Segurens B."/>
            <person name="Daubin V."/>
            <person name="Anthouard V."/>
            <person name="Aiach N."/>
            <person name="Arnaiz O."/>
            <person name="Billaut A."/>
            <person name="Beisson J."/>
            <person name="Blanc I."/>
            <person name="Bouhouche K."/>
            <person name="Camara F."/>
            <person name="Duharcourt S."/>
            <person name="Guigo R."/>
            <person name="Gogendeau D."/>
            <person name="Katinka M."/>
            <person name="Keller A.-M."/>
            <person name="Kissmehl R."/>
            <person name="Klotz C."/>
            <person name="Koll F."/>
            <person name="Le Moue A."/>
            <person name="Lepere C."/>
            <person name="Malinsky S."/>
            <person name="Nowacki M."/>
            <person name="Nowak J.K."/>
            <person name="Plattner H."/>
            <person name="Poulain J."/>
            <person name="Ruiz F."/>
            <person name="Serrano V."/>
            <person name="Zagulski M."/>
            <person name="Dessen P."/>
            <person name="Betermier M."/>
            <person name="Weissenbach J."/>
            <person name="Scarpelli C."/>
            <person name="Schachter V."/>
            <person name="Sperling L."/>
            <person name="Meyer E."/>
            <person name="Cohen J."/>
            <person name="Wincker P."/>
        </authorList>
    </citation>
    <scope>NUCLEOTIDE SEQUENCE [LARGE SCALE GENOMIC DNA]</scope>
    <source>
        <strain evidence="2 3">Stock d4-2</strain>
    </source>
</reference>
<dbReference type="eggNOG" id="KOG0032">
    <property type="taxonomic scope" value="Eukaryota"/>
</dbReference>
<proteinExistence type="predicted"/>
<dbReference type="GO" id="GO:0005737">
    <property type="term" value="C:cytoplasm"/>
    <property type="evidence" value="ECO:0000318"/>
    <property type="project" value="GO_Central"/>
</dbReference>
<dbReference type="EMBL" id="CT868019">
    <property type="protein sequence ID" value="CAK62285.1"/>
    <property type="molecule type" value="Genomic_DNA"/>
</dbReference>
<evidence type="ECO:0000313" key="3">
    <source>
        <dbReference type="Proteomes" id="UP000000600"/>
    </source>
</evidence>
<dbReference type="InterPro" id="IPR011009">
    <property type="entry name" value="Kinase-like_dom_sf"/>
</dbReference>
<dbReference type="RefSeq" id="XP_001429683.1">
    <property type="nucleotide sequence ID" value="XM_001429646.1"/>
</dbReference>
<dbReference type="InParanoid" id="A0BUR8"/>
<dbReference type="PANTHER" id="PTHR44167">
    <property type="entry name" value="OVARIAN-SPECIFIC SERINE/THREONINE-PROTEIN KINASE LOK-RELATED"/>
    <property type="match status" value="1"/>
</dbReference>
<dbReference type="KEGG" id="ptm:GSPATT00005531001"/>
<dbReference type="InterPro" id="IPR008271">
    <property type="entry name" value="Ser/Thr_kinase_AS"/>
</dbReference>
<dbReference type="AlphaFoldDB" id="A0BUR8"/>
<dbReference type="OMA" id="QTEIDWK"/>